<accession>H5SDG3</accession>
<protein>
    <submittedName>
        <fullName evidence="2">Hypothetical conserved protein</fullName>
    </submittedName>
</protein>
<reference evidence="2" key="2">
    <citation type="journal article" date="2012" name="PLoS ONE">
        <title>A Deeply Branching Thermophilic Bacterium with an Ancient Acetyl-CoA Pathway Dominates a Subsurface Ecosystem.</title>
        <authorList>
            <person name="Takami H."/>
            <person name="Noguchi H."/>
            <person name="Takaki Y."/>
            <person name="Uchiyama I."/>
            <person name="Toyoda A."/>
            <person name="Nishi S."/>
            <person name="Chee G.-J."/>
            <person name="Arai W."/>
            <person name="Nunoura T."/>
            <person name="Itoh T."/>
            <person name="Hattori M."/>
            <person name="Takai K."/>
        </authorList>
    </citation>
    <scope>NUCLEOTIDE SEQUENCE</scope>
</reference>
<dbReference type="Pfam" id="PF10066">
    <property type="entry name" value="DUF2304"/>
    <property type="match status" value="1"/>
</dbReference>
<organism evidence="2">
    <name type="scientific">uncultured Planctomycetota bacterium</name>
    <dbReference type="NCBI Taxonomy" id="120965"/>
    <lineage>
        <taxon>Bacteria</taxon>
        <taxon>Pseudomonadati</taxon>
        <taxon>Planctomycetota</taxon>
        <taxon>environmental samples</taxon>
    </lineage>
</organism>
<name>H5SDG3_9BACT</name>
<feature type="transmembrane region" description="Helical" evidence="1">
    <location>
        <begin position="34"/>
        <end position="52"/>
    </location>
</feature>
<dbReference type="AlphaFoldDB" id="H5SDG3"/>
<feature type="transmembrane region" description="Helical" evidence="1">
    <location>
        <begin position="6"/>
        <end position="22"/>
    </location>
</feature>
<keyword evidence="1" id="KW-1133">Transmembrane helix</keyword>
<proteinExistence type="predicted"/>
<evidence type="ECO:0000313" key="2">
    <source>
        <dbReference type="EMBL" id="BAL54199.1"/>
    </source>
</evidence>
<keyword evidence="1" id="KW-0472">Membrane</keyword>
<feature type="transmembrane region" description="Helical" evidence="1">
    <location>
        <begin position="64"/>
        <end position="86"/>
    </location>
</feature>
<gene>
    <name evidence="2" type="ORF">HGMM_F13D05C21</name>
</gene>
<dbReference type="InterPro" id="IPR019277">
    <property type="entry name" value="DUF2304"/>
</dbReference>
<dbReference type="EMBL" id="AP011680">
    <property type="protein sequence ID" value="BAL54199.1"/>
    <property type="molecule type" value="Genomic_DNA"/>
</dbReference>
<reference evidence="2" key="1">
    <citation type="journal article" date="2005" name="Environ. Microbiol.">
        <title>Genetic and functional properties of uncultivated thermophilic crenarchaeotes from a subsurface gold mine as revealed by analysis of genome fragments.</title>
        <authorList>
            <person name="Nunoura T."/>
            <person name="Hirayama H."/>
            <person name="Takami H."/>
            <person name="Oida H."/>
            <person name="Nishi S."/>
            <person name="Shimamura S."/>
            <person name="Suzuki Y."/>
            <person name="Inagaki F."/>
            <person name="Takai K."/>
            <person name="Nealson K.H."/>
            <person name="Horikoshi K."/>
        </authorList>
    </citation>
    <scope>NUCLEOTIDE SEQUENCE</scope>
</reference>
<keyword evidence="1" id="KW-0812">Transmembrane</keyword>
<evidence type="ECO:0000256" key="1">
    <source>
        <dbReference type="SAM" id="Phobius"/>
    </source>
</evidence>
<sequence length="113" mass="12942">MTVFQWIAVPVLFGFLVWDIWHFGKGPLTTGSRLMRMTLWLTAALAILRPNWVQRIAEMLGIGLGANLVLYLFALAFLWTSFFLYARIVRLRQDITEVVRQLAISQARRGSSS</sequence>